<gene>
    <name evidence="3" type="ORF">CEJ42_15950</name>
    <name evidence="2" type="ORF">HNO84_19950</name>
</gene>
<dbReference type="CDD" id="cd02440">
    <property type="entry name" value="AdoMet_MTases"/>
    <property type="match status" value="1"/>
</dbReference>
<dbReference type="Proteomes" id="UP000197596">
    <property type="component" value="Unassembled WGS sequence"/>
</dbReference>
<evidence type="ECO:0000313" key="3">
    <source>
        <dbReference type="EMBL" id="OWY28114.1"/>
    </source>
</evidence>
<evidence type="ECO:0000259" key="1">
    <source>
        <dbReference type="Pfam" id="PF08241"/>
    </source>
</evidence>
<dbReference type="GO" id="GO:0032259">
    <property type="term" value="P:methylation"/>
    <property type="evidence" value="ECO:0007669"/>
    <property type="project" value="UniProtKB-KW"/>
</dbReference>
<evidence type="ECO:0000313" key="4">
    <source>
        <dbReference type="Proteomes" id="UP000197596"/>
    </source>
</evidence>
<dbReference type="InterPro" id="IPR013216">
    <property type="entry name" value="Methyltransf_11"/>
</dbReference>
<proteinExistence type="predicted"/>
<name>A0A246WP26_9BURK</name>
<dbReference type="OrthoDB" id="9791837at2"/>
<keyword evidence="5" id="KW-1185">Reference proteome</keyword>
<keyword evidence="2" id="KW-0489">Methyltransferase</keyword>
<dbReference type="EMBL" id="JABFMT010000029">
    <property type="protein sequence ID" value="NUU03889.1"/>
    <property type="molecule type" value="Genomic_DNA"/>
</dbReference>
<sequence length="233" mass="26826">MQEKYDAWENYYSGLSSLLFPNEYVLRSFVGGYPKLKIDKNYRGKKICDVSCGDGRNMVLLHKLGFELYGTEVTEKTAQITQQKLLDHPFKIESQIKAGTNVDIPFEDGLFDYLLSWNAIYYLDNKQSDIGEHVAEYARTLKSGGYMVCSVPTRNCYSLLNCDDLGENRIQINPPENKWGGGLLKGTLMYRFDSFEHIEQVFGTHFTNFSWAKLSDDCFGLPLEYFLFVCQKK</sequence>
<dbReference type="EMBL" id="NJGU01000008">
    <property type="protein sequence ID" value="OWY28114.1"/>
    <property type="molecule type" value="Genomic_DNA"/>
</dbReference>
<keyword evidence="2" id="KW-0808">Transferase</keyword>
<comment type="caution">
    <text evidence="3">The sequence shown here is derived from an EMBL/GenBank/DDBJ whole genome shotgun (WGS) entry which is preliminary data.</text>
</comment>
<reference evidence="2 5" key="2">
    <citation type="journal article" date="2020" name="Front. Plant Sci.">
        <title>Isolation of Rhizosphere Bacteria That Improve Quality and Water Stress Tolerance in Greenhouse Ornamentals.</title>
        <authorList>
            <person name="Nordstedt N.P."/>
            <person name="Jones M.L."/>
        </authorList>
    </citation>
    <scope>NUCLEOTIDE SEQUENCE [LARGE SCALE GENOMIC DNA]</scope>
    <source>
        <strain evidence="2 5">C6C2</strain>
    </source>
</reference>
<evidence type="ECO:0000313" key="5">
    <source>
        <dbReference type="Proteomes" id="UP000536746"/>
    </source>
</evidence>
<dbReference type="AlphaFoldDB" id="A0A246WP26"/>
<dbReference type="Pfam" id="PF08241">
    <property type="entry name" value="Methyltransf_11"/>
    <property type="match status" value="1"/>
</dbReference>
<organism evidence="3 4">
    <name type="scientific">Herbaspirillum robiniae</name>
    <dbReference type="NCBI Taxonomy" id="2014887"/>
    <lineage>
        <taxon>Bacteria</taxon>
        <taxon>Pseudomonadati</taxon>
        <taxon>Pseudomonadota</taxon>
        <taxon>Betaproteobacteria</taxon>
        <taxon>Burkholderiales</taxon>
        <taxon>Oxalobacteraceae</taxon>
        <taxon>Herbaspirillum</taxon>
    </lineage>
</organism>
<dbReference type="InterPro" id="IPR029063">
    <property type="entry name" value="SAM-dependent_MTases_sf"/>
</dbReference>
<evidence type="ECO:0000313" key="2">
    <source>
        <dbReference type="EMBL" id="NUU03889.1"/>
    </source>
</evidence>
<reference evidence="3 4" key="1">
    <citation type="submission" date="2017-06" db="EMBL/GenBank/DDBJ databases">
        <title>Herbaspirillum phytohormonus sp. nov., isolated from the root nodule of Robinia pseudoacacia in lead-zinc mine.</title>
        <authorList>
            <person name="Fan M."/>
            <person name="Lin Y."/>
        </authorList>
    </citation>
    <scope>NUCLEOTIDE SEQUENCE [LARGE SCALE GENOMIC DNA]</scope>
    <source>
        <strain evidence="3 4">HZ10</strain>
    </source>
</reference>
<dbReference type="SUPFAM" id="SSF53335">
    <property type="entry name" value="S-adenosyl-L-methionine-dependent methyltransferases"/>
    <property type="match status" value="1"/>
</dbReference>
<accession>A0A246WP26</accession>
<feature type="domain" description="Methyltransferase type 11" evidence="1">
    <location>
        <begin position="49"/>
        <end position="149"/>
    </location>
</feature>
<dbReference type="RefSeq" id="WP_088751744.1">
    <property type="nucleotide sequence ID" value="NZ_CP018845.1"/>
</dbReference>
<dbReference type="GO" id="GO:0008757">
    <property type="term" value="F:S-adenosylmethionine-dependent methyltransferase activity"/>
    <property type="evidence" value="ECO:0007669"/>
    <property type="project" value="InterPro"/>
</dbReference>
<dbReference type="Gene3D" id="3.40.50.150">
    <property type="entry name" value="Vaccinia Virus protein VP39"/>
    <property type="match status" value="1"/>
</dbReference>
<protein>
    <submittedName>
        <fullName evidence="2">Class I SAM-dependent methyltransferase</fullName>
    </submittedName>
</protein>
<dbReference type="Proteomes" id="UP000536746">
    <property type="component" value="Unassembled WGS sequence"/>
</dbReference>